<keyword evidence="3" id="KW-1133">Transmembrane helix</keyword>
<dbReference type="Gene3D" id="3.30.70.270">
    <property type="match status" value="1"/>
</dbReference>
<dbReference type="SMART" id="SM00267">
    <property type="entry name" value="GGDEF"/>
    <property type="match status" value="1"/>
</dbReference>
<dbReference type="PANTHER" id="PTHR45138">
    <property type="entry name" value="REGULATORY COMPONENTS OF SENSORY TRANSDUCTION SYSTEM"/>
    <property type="match status" value="1"/>
</dbReference>
<comment type="catalytic activity">
    <reaction evidence="2">
        <text>2 GTP = 3',3'-c-di-GMP + 2 diphosphate</text>
        <dbReference type="Rhea" id="RHEA:24898"/>
        <dbReference type="ChEBI" id="CHEBI:33019"/>
        <dbReference type="ChEBI" id="CHEBI:37565"/>
        <dbReference type="ChEBI" id="CHEBI:58805"/>
        <dbReference type="EC" id="2.7.7.65"/>
    </reaction>
</comment>
<evidence type="ECO:0000256" key="3">
    <source>
        <dbReference type="SAM" id="Phobius"/>
    </source>
</evidence>
<evidence type="ECO:0000256" key="2">
    <source>
        <dbReference type="ARBA" id="ARBA00034247"/>
    </source>
</evidence>
<sequence>MLLGIALLAHALLAVSYPQQVWVTPLGACLPLGVVLSYCLGQAKGASGVLRVRWGLLAVGTGLWMLGWGMSAYSQLTGADTSVVLPYLMVFALRAIPWLLAIVLTSNRKILAHTRRFDIAQSALLTLAVCLLYFPQIAGGATFTIPLTGAHQYTYHELVNVIIAAVAVAFVPVQPTMSERHFAIGLAAMLVSYAVSALVVNHLIIGGIAPPPGSPWFLLIDVAAAVFMVHQMVLAQGTPTSDTLPVNGFRSIVVLLVPAVSPLAIILISIALADYHAVLAGSIACAALGLYVARSVLTQHAFQRAKRELEAAHAHMRWLAEHDPLTGLPNRRQLTQALNAQWDEHVKAEAPVSVMFIDIDHFKLYNDTFGHAAGDECLARVAALLQQAVGTMPQALVARYGGEEFVIVLPHTSLALAHRHAEHVREVVRHAGIAHMATASGRLSISIGIASAFPASEDPYPAGLLENADAALYAAKKRGRDQVNSQGLDGNLLPADQSV</sequence>
<evidence type="ECO:0000313" key="6">
    <source>
        <dbReference type="Proteomes" id="UP000515506"/>
    </source>
</evidence>
<dbReference type="Proteomes" id="UP000515506">
    <property type="component" value="Chromosome"/>
</dbReference>
<dbReference type="PROSITE" id="PS50887">
    <property type="entry name" value="GGDEF"/>
    <property type="match status" value="1"/>
</dbReference>
<feature type="transmembrane region" description="Helical" evidence="3">
    <location>
        <begin position="153"/>
        <end position="171"/>
    </location>
</feature>
<accession>A0ABX6RCG7</accession>
<protein>
    <recommendedName>
        <fullName evidence="1">diguanylate cyclase</fullName>
        <ecNumber evidence="1">2.7.7.65</ecNumber>
    </recommendedName>
</protein>
<feature type="transmembrane region" description="Helical" evidence="3">
    <location>
        <begin position="24"/>
        <end position="41"/>
    </location>
</feature>
<keyword evidence="3" id="KW-0472">Membrane</keyword>
<name>A0ABX6RCG7_PSEMX</name>
<feature type="transmembrane region" description="Helical" evidence="3">
    <location>
        <begin position="216"/>
        <end position="235"/>
    </location>
</feature>
<dbReference type="Pfam" id="PF00990">
    <property type="entry name" value="GGDEF"/>
    <property type="match status" value="1"/>
</dbReference>
<gene>
    <name evidence="5" type="ORF">H4W19_03980</name>
</gene>
<dbReference type="InterPro" id="IPR050469">
    <property type="entry name" value="Diguanylate_Cyclase"/>
</dbReference>
<evidence type="ECO:0000313" key="5">
    <source>
        <dbReference type="EMBL" id="QND80963.1"/>
    </source>
</evidence>
<dbReference type="InterPro" id="IPR000160">
    <property type="entry name" value="GGDEF_dom"/>
</dbReference>
<dbReference type="EMBL" id="CP060028">
    <property type="protein sequence ID" value="QND80963.1"/>
    <property type="molecule type" value="Genomic_DNA"/>
</dbReference>
<feature type="transmembrane region" description="Helical" evidence="3">
    <location>
        <begin position="183"/>
        <end position="204"/>
    </location>
</feature>
<feature type="transmembrane region" description="Helical" evidence="3">
    <location>
        <begin position="53"/>
        <end position="73"/>
    </location>
</feature>
<keyword evidence="6" id="KW-1185">Reference proteome</keyword>
<feature type="transmembrane region" description="Helical" evidence="3">
    <location>
        <begin position="247"/>
        <end position="272"/>
    </location>
</feature>
<dbReference type="PANTHER" id="PTHR45138:SF9">
    <property type="entry name" value="DIGUANYLATE CYCLASE DGCM-RELATED"/>
    <property type="match status" value="1"/>
</dbReference>
<dbReference type="CDD" id="cd01949">
    <property type="entry name" value="GGDEF"/>
    <property type="match status" value="1"/>
</dbReference>
<feature type="domain" description="GGDEF" evidence="4">
    <location>
        <begin position="350"/>
        <end position="488"/>
    </location>
</feature>
<feature type="transmembrane region" description="Helical" evidence="3">
    <location>
        <begin position="124"/>
        <end position="147"/>
    </location>
</feature>
<evidence type="ECO:0000259" key="4">
    <source>
        <dbReference type="PROSITE" id="PS50887"/>
    </source>
</evidence>
<dbReference type="NCBIfam" id="TIGR00254">
    <property type="entry name" value="GGDEF"/>
    <property type="match status" value="1"/>
</dbReference>
<dbReference type="SUPFAM" id="SSF55073">
    <property type="entry name" value="Nucleotide cyclase"/>
    <property type="match status" value="1"/>
</dbReference>
<proteinExistence type="predicted"/>
<keyword evidence="3" id="KW-0812">Transmembrane</keyword>
<evidence type="ECO:0000256" key="1">
    <source>
        <dbReference type="ARBA" id="ARBA00012528"/>
    </source>
</evidence>
<dbReference type="EC" id="2.7.7.65" evidence="1"/>
<organism evidence="5 6">
    <name type="scientific">Pseudoxanthomonas mexicana</name>
    <dbReference type="NCBI Taxonomy" id="128785"/>
    <lineage>
        <taxon>Bacteria</taxon>
        <taxon>Pseudomonadati</taxon>
        <taxon>Pseudomonadota</taxon>
        <taxon>Gammaproteobacteria</taxon>
        <taxon>Lysobacterales</taxon>
        <taxon>Lysobacteraceae</taxon>
        <taxon>Pseudoxanthomonas</taxon>
    </lineage>
</organism>
<dbReference type="InterPro" id="IPR029787">
    <property type="entry name" value="Nucleotide_cyclase"/>
</dbReference>
<feature type="transmembrane region" description="Helical" evidence="3">
    <location>
        <begin position="278"/>
        <end position="297"/>
    </location>
</feature>
<reference evidence="5 6" key="1">
    <citation type="submission" date="2020-08" db="EMBL/GenBank/DDBJ databases">
        <title>Streptomycin resistant and MDR strain, P. mexicana.</title>
        <authorList>
            <person name="Ganesh-kumar S."/>
            <person name="Zhe T."/>
            <person name="Yu Z."/>
            <person name="Min Y."/>
        </authorList>
    </citation>
    <scope>NUCLEOTIDE SEQUENCE [LARGE SCALE GENOMIC DNA]</scope>
    <source>
        <strain evidence="5 6">GTZY</strain>
    </source>
</reference>
<dbReference type="RefSeq" id="WP_185896128.1">
    <property type="nucleotide sequence ID" value="NZ_CP060028.1"/>
</dbReference>
<feature type="transmembrane region" description="Helical" evidence="3">
    <location>
        <begin position="85"/>
        <end position="104"/>
    </location>
</feature>
<dbReference type="InterPro" id="IPR043128">
    <property type="entry name" value="Rev_trsase/Diguanyl_cyclase"/>
</dbReference>